<protein>
    <submittedName>
        <fullName evidence="1">Uncharacterized protein</fullName>
    </submittedName>
</protein>
<dbReference type="EMBL" id="JBEZVI010000006">
    <property type="protein sequence ID" value="MEU3710516.1"/>
    <property type="molecule type" value="Genomic_DNA"/>
</dbReference>
<dbReference type="Proteomes" id="UP001550853">
    <property type="component" value="Unassembled WGS sequence"/>
</dbReference>
<evidence type="ECO:0000313" key="1">
    <source>
        <dbReference type="EMBL" id="MEU3710516.1"/>
    </source>
</evidence>
<keyword evidence="2" id="KW-1185">Reference proteome</keyword>
<organism evidence="1 2">
    <name type="scientific">Streptomyces catenulae</name>
    <dbReference type="NCBI Taxonomy" id="66875"/>
    <lineage>
        <taxon>Bacteria</taxon>
        <taxon>Bacillati</taxon>
        <taxon>Actinomycetota</taxon>
        <taxon>Actinomycetes</taxon>
        <taxon>Kitasatosporales</taxon>
        <taxon>Streptomycetaceae</taxon>
        <taxon>Streptomyces</taxon>
    </lineage>
</organism>
<proteinExistence type="predicted"/>
<sequence>MNEVEFIGPPPKQRNTKHSRIAEQLKAHPRQWGVVQRPATIKRAAAAAQAIKTGRLPAYGPAGTFEAVARTITDGGRVEHRVYARYVGDTK</sequence>
<gene>
    <name evidence="1" type="ORF">AB0E61_10480</name>
</gene>
<accession>A0ABV2YXN9</accession>
<evidence type="ECO:0000313" key="2">
    <source>
        <dbReference type="Proteomes" id="UP001550853"/>
    </source>
</evidence>
<comment type="caution">
    <text evidence="1">The sequence shown here is derived from an EMBL/GenBank/DDBJ whole genome shotgun (WGS) entry which is preliminary data.</text>
</comment>
<reference evidence="1 2" key="1">
    <citation type="submission" date="2024-06" db="EMBL/GenBank/DDBJ databases">
        <title>The Natural Products Discovery Center: Release of the First 8490 Sequenced Strains for Exploring Actinobacteria Biosynthetic Diversity.</title>
        <authorList>
            <person name="Kalkreuter E."/>
            <person name="Kautsar S.A."/>
            <person name="Yang D."/>
            <person name="Bader C.D."/>
            <person name="Teijaro C.N."/>
            <person name="Fluegel L."/>
            <person name="Davis C.M."/>
            <person name="Simpson J.R."/>
            <person name="Lauterbach L."/>
            <person name="Steele A.D."/>
            <person name="Gui C."/>
            <person name="Meng S."/>
            <person name="Li G."/>
            <person name="Viehrig K."/>
            <person name="Ye F."/>
            <person name="Su P."/>
            <person name="Kiefer A.F."/>
            <person name="Nichols A."/>
            <person name="Cepeda A.J."/>
            <person name="Yan W."/>
            <person name="Fan B."/>
            <person name="Jiang Y."/>
            <person name="Adhikari A."/>
            <person name="Zheng C.-J."/>
            <person name="Schuster L."/>
            <person name="Cowan T.M."/>
            <person name="Smanski M.J."/>
            <person name="Chevrette M.G."/>
            <person name="De Carvalho L.P.S."/>
            <person name="Shen B."/>
        </authorList>
    </citation>
    <scope>NUCLEOTIDE SEQUENCE [LARGE SCALE GENOMIC DNA]</scope>
    <source>
        <strain evidence="1 2">NPDC033039</strain>
    </source>
</reference>
<dbReference type="RefSeq" id="WP_030284424.1">
    <property type="nucleotide sequence ID" value="NZ_JBEZVI010000006.1"/>
</dbReference>
<name>A0ABV2YXN9_9ACTN</name>